<dbReference type="PANTHER" id="PTHR41774:SF1">
    <property type="entry name" value="NGG1P INTERACTING FACTOR NIF3"/>
    <property type="match status" value="1"/>
</dbReference>
<sequence>MEFSRVKLEIYVPEAYLGRLREALNELGACHIGKYDCCSSVAAVTGTWRPLPGAEPYGGTVGELCQGAECKMEAVCPRELAAQAVEAVRQLHPYEEPVIHVLPLLDL</sequence>
<dbReference type="Proteomes" id="UP001298681">
    <property type="component" value="Unassembled WGS sequence"/>
</dbReference>
<name>A0ABS9MF77_9FIRM</name>
<dbReference type="RefSeq" id="WP_237966250.1">
    <property type="nucleotide sequence ID" value="NZ_JAKNHQ010000001.1"/>
</dbReference>
<comment type="caution">
    <text evidence="1">The sequence shown here is derived from an EMBL/GenBank/DDBJ whole genome shotgun (WGS) entry which is preliminary data.</text>
</comment>
<dbReference type="InterPro" id="IPR015867">
    <property type="entry name" value="N-reg_PII/ATP_PRibTrfase_C"/>
</dbReference>
<gene>
    <name evidence="1" type="ORF">L0P57_00660</name>
</gene>
<accession>A0ABS9MF77</accession>
<protein>
    <submittedName>
        <fullName evidence="1">Cytochrome C biogenesis protein</fullName>
    </submittedName>
</protein>
<dbReference type="Gene3D" id="3.30.70.120">
    <property type="match status" value="1"/>
</dbReference>
<keyword evidence="2" id="KW-1185">Reference proteome</keyword>
<organism evidence="1 2">
    <name type="scientific">Anaeromassilibacillus senegalensis</name>
    <dbReference type="NCBI Taxonomy" id="1673717"/>
    <lineage>
        <taxon>Bacteria</taxon>
        <taxon>Bacillati</taxon>
        <taxon>Bacillota</taxon>
        <taxon>Clostridia</taxon>
        <taxon>Eubacteriales</taxon>
        <taxon>Acutalibacteraceae</taxon>
        <taxon>Anaeromassilibacillus</taxon>
    </lineage>
</organism>
<reference evidence="1 2" key="1">
    <citation type="submission" date="2022-01" db="EMBL/GenBank/DDBJ databases">
        <title>Collection of gut derived symbiotic bacterial strains cultured from healthy donors.</title>
        <authorList>
            <person name="Lin H."/>
            <person name="Kohout C."/>
            <person name="Waligurski E."/>
            <person name="Pamer E.G."/>
        </authorList>
    </citation>
    <scope>NUCLEOTIDE SEQUENCE [LARGE SCALE GENOMIC DNA]</scope>
    <source>
        <strain evidence="1 2">DFI.7.58</strain>
    </source>
</reference>
<dbReference type="SUPFAM" id="SSF102705">
    <property type="entry name" value="NIF3 (NGG1p interacting factor 3)-like"/>
    <property type="match status" value="1"/>
</dbReference>
<dbReference type="PANTHER" id="PTHR41774">
    <property type="match status" value="1"/>
</dbReference>
<evidence type="ECO:0000313" key="1">
    <source>
        <dbReference type="EMBL" id="MCG4609458.1"/>
    </source>
</evidence>
<proteinExistence type="predicted"/>
<dbReference type="EMBL" id="JAKNHQ010000001">
    <property type="protein sequence ID" value="MCG4609458.1"/>
    <property type="molecule type" value="Genomic_DNA"/>
</dbReference>
<dbReference type="InterPro" id="IPR036069">
    <property type="entry name" value="DUF34/NIF3_sf"/>
</dbReference>
<evidence type="ECO:0000313" key="2">
    <source>
        <dbReference type="Proteomes" id="UP001298681"/>
    </source>
</evidence>